<keyword evidence="2" id="KW-0489">Methyltransferase</keyword>
<dbReference type="PANTHER" id="PTHR42912:SF96">
    <property type="entry name" value="METHYLTRANSFERASE DOMAIN-CONTAINING PROTEIN"/>
    <property type="match status" value="1"/>
</dbReference>
<dbReference type="GO" id="GO:0008168">
    <property type="term" value="F:methyltransferase activity"/>
    <property type="evidence" value="ECO:0007669"/>
    <property type="project" value="UniProtKB-KW"/>
</dbReference>
<dbReference type="InterPro" id="IPR050508">
    <property type="entry name" value="Methyltransf_Superfamily"/>
</dbReference>
<dbReference type="RefSeq" id="WP_311544502.1">
    <property type="nucleotide sequence ID" value="NZ_JAVREK010000006.1"/>
</dbReference>
<dbReference type="EMBL" id="JAVREK010000006">
    <property type="protein sequence ID" value="MDT0302016.1"/>
    <property type="molecule type" value="Genomic_DNA"/>
</dbReference>
<evidence type="ECO:0000259" key="1">
    <source>
        <dbReference type="Pfam" id="PF08241"/>
    </source>
</evidence>
<keyword evidence="2" id="KW-0808">Transferase</keyword>
<dbReference type="InterPro" id="IPR029063">
    <property type="entry name" value="SAM-dependent_MTases_sf"/>
</dbReference>
<protein>
    <submittedName>
        <fullName evidence="2">Class I SAM-dependent methyltransferase</fullName>
    </submittedName>
</protein>
<keyword evidence="3" id="KW-1185">Reference proteome</keyword>
<dbReference type="Gene3D" id="3.40.50.150">
    <property type="entry name" value="Vaccinia Virus protein VP39"/>
    <property type="match status" value="1"/>
</dbReference>
<dbReference type="Proteomes" id="UP001183226">
    <property type="component" value="Unassembled WGS sequence"/>
</dbReference>
<gene>
    <name evidence="2" type="ORF">RM446_07820</name>
</gene>
<dbReference type="GO" id="GO:0032259">
    <property type="term" value="P:methylation"/>
    <property type="evidence" value="ECO:0007669"/>
    <property type="project" value="UniProtKB-KW"/>
</dbReference>
<evidence type="ECO:0000313" key="3">
    <source>
        <dbReference type="Proteomes" id="UP001183226"/>
    </source>
</evidence>
<dbReference type="Pfam" id="PF08241">
    <property type="entry name" value="Methyltransf_11"/>
    <property type="match status" value="1"/>
</dbReference>
<reference evidence="3" key="1">
    <citation type="submission" date="2023-07" db="EMBL/GenBank/DDBJ databases">
        <title>30 novel species of actinomycetes from the DSMZ collection.</title>
        <authorList>
            <person name="Nouioui I."/>
        </authorList>
    </citation>
    <scope>NUCLEOTIDE SEQUENCE [LARGE SCALE GENOMIC DNA]</scope>
    <source>
        <strain evidence="3">DSM 45055</strain>
    </source>
</reference>
<name>A0ABU2KRV3_9ACTN</name>
<dbReference type="InterPro" id="IPR013216">
    <property type="entry name" value="Methyltransf_11"/>
</dbReference>
<evidence type="ECO:0000313" key="2">
    <source>
        <dbReference type="EMBL" id="MDT0302016.1"/>
    </source>
</evidence>
<accession>A0ABU2KRV3</accession>
<dbReference type="PANTHER" id="PTHR42912">
    <property type="entry name" value="METHYLTRANSFERASE"/>
    <property type="match status" value="1"/>
</dbReference>
<sequence>MPRPDSGNSNSRRPHDPDAVLDAMRTHWNGQAPTYDRGMDRIERMAVGDGRSWVCRQARGRTLEVAVGTGRNLELYAEDVELTGIDLSPRMLDIARRRAQGLDNVAALREADAEHLPFPDAHFDSVVATLSLCSVPDVGASVAEMRRVLRPGGRLLLLDHVRPTMPPLRWFLRAVEWITARTQPGSGERFMRRPIVQVREHGFIVESDERSKGGAIERVSARKPA</sequence>
<dbReference type="CDD" id="cd02440">
    <property type="entry name" value="AdoMet_MTases"/>
    <property type="match status" value="1"/>
</dbReference>
<feature type="domain" description="Methyltransferase type 11" evidence="1">
    <location>
        <begin position="63"/>
        <end position="156"/>
    </location>
</feature>
<dbReference type="SUPFAM" id="SSF53335">
    <property type="entry name" value="S-adenosyl-L-methionine-dependent methyltransferases"/>
    <property type="match status" value="1"/>
</dbReference>
<comment type="caution">
    <text evidence="2">The sequence shown here is derived from an EMBL/GenBank/DDBJ whole genome shotgun (WGS) entry which is preliminary data.</text>
</comment>
<proteinExistence type="predicted"/>
<organism evidence="2 3">
    <name type="scientific">Streptomonospora wellingtoniae</name>
    <dbReference type="NCBI Taxonomy" id="3075544"/>
    <lineage>
        <taxon>Bacteria</taxon>
        <taxon>Bacillati</taxon>
        <taxon>Actinomycetota</taxon>
        <taxon>Actinomycetes</taxon>
        <taxon>Streptosporangiales</taxon>
        <taxon>Nocardiopsidaceae</taxon>
        <taxon>Streptomonospora</taxon>
    </lineage>
</organism>